<accession>A0A067JNG3</accession>
<sequence length="364" mass="41657">MSHKFHRFKENQIAINSQLAILSYELRWVLSLCYSIQSSMSSSPKVRRASNVDNTTRQWSDLPHELLAKIASLLGIIDLLSFRGVCKDWKSASNTASAEIESISRQPGFLLYGETHPCVLLTESGKRYKINIPELNDNSRTTTCIASQGGWLLILTQENSAVYFFCPFSRSRIDLPNLPPDLNLSNYGASFTSPPTSKDCVVSFICQEKDSLDFELYILSRGDKGWKNYKLENRKGKLFKNIKFAGFFEEEFNFFDDNDNLVTFSVKDSQWRKYNIVPHRVPAGNVLRFMLITNHFEKKDMKQRLGLEGEDVSISVCGTAVYLPEKDFAMFSETITGSPDSQSKCLKGVWIYPRFFSIPMDQRW</sequence>
<dbReference type="AlphaFoldDB" id="A0A067JNG3"/>
<gene>
    <name evidence="2" type="ORF">JCGZ_22021</name>
</gene>
<dbReference type="SUPFAM" id="SSF81383">
    <property type="entry name" value="F-box domain"/>
    <property type="match status" value="1"/>
</dbReference>
<dbReference type="STRING" id="180498.A0A067JNG3"/>
<keyword evidence="3" id="KW-1185">Reference proteome</keyword>
<dbReference type="EMBL" id="KK915662">
    <property type="protein sequence ID" value="KDP21550.1"/>
    <property type="molecule type" value="Genomic_DNA"/>
</dbReference>
<dbReference type="InterPro" id="IPR005174">
    <property type="entry name" value="KIB1-4_b-propeller"/>
</dbReference>
<protein>
    <recommendedName>
        <fullName evidence="1">F-box domain-containing protein</fullName>
    </recommendedName>
</protein>
<organism evidence="2 3">
    <name type="scientific">Jatropha curcas</name>
    <name type="common">Barbados nut</name>
    <dbReference type="NCBI Taxonomy" id="180498"/>
    <lineage>
        <taxon>Eukaryota</taxon>
        <taxon>Viridiplantae</taxon>
        <taxon>Streptophyta</taxon>
        <taxon>Embryophyta</taxon>
        <taxon>Tracheophyta</taxon>
        <taxon>Spermatophyta</taxon>
        <taxon>Magnoliopsida</taxon>
        <taxon>eudicotyledons</taxon>
        <taxon>Gunneridae</taxon>
        <taxon>Pentapetalae</taxon>
        <taxon>rosids</taxon>
        <taxon>fabids</taxon>
        <taxon>Malpighiales</taxon>
        <taxon>Euphorbiaceae</taxon>
        <taxon>Crotonoideae</taxon>
        <taxon>Jatropheae</taxon>
        <taxon>Jatropha</taxon>
    </lineage>
</organism>
<dbReference type="InterPro" id="IPR001810">
    <property type="entry name" value="F-box_dom"/>
</dbReference>
<dbReference type="SMART" id="SM00256">
    <property type="entry name" value="FBOX"/>
    <property type="match status" value="1"/>
</dbReference>
<proteinExistence type="predicted"/>
<dbReference type="InterPro" id="IPR036047">
    <property type="entry name" value="F-box-like_dom_sf"/>
</dbReference>
<reference evidence="2 3" key="1">
    <citation type="journal article" date="2014" name="PLoS ONE">
        <title>Global Analysis of Gene Expression Profiles in Physic Nut (Jatropha curcas L.) Seedlings Exposed to Salt Stress.</title>
        <authorList>
            <person name="Zhang L."/>
            <person name="Zhang C."/>
            <person name="Wu P."/>
            <person name="Chen Y."/>
            <person name="Li M."/>
            <person name="Jiang H."/>
            <person name="Wu G."/>
        </authorList>
    </citation>
    <scope>NUCLEOTIDE SEQUENCE [LARGE SCALE GENOMIC DNA]</scope>
    <source>
        <strain evidence="3">cv. GZQX0401</strain>
        <tissue evidence="2">Young leaves</tissue>
    </source>
</reference>
<dbReference type="Pfam" id="PF00646">
    <property type="entry name" value="F-box"/>
    <property type="match status" value="1"/>
</dbReference>
<name>A0A067JNG3_JATCU</name>
<dbReference type="Proteomes" id="UP000027138">
    <property type="component" value="Unassembled WGS sequence"/>
</dbReference>
<dbReference type="Gene3D" id="1.20.1280.50">
    <property type="match status" value="1"/>
</dbReference>
<evidence type="ECO:0000313" key="2">
    <source>
        <dbReference type="EMBL" id="KDP21550.1"/>
    </source>
</evidence>
<feature type="domain" description="F-box" evidence="1">
    <location>
        <begin position="56"/>
        <end position="103"/>
    </location>
</feature>
<dbReference type="PROSITE" id="PS50181">
    <property type="entry name" value="FBOX"/>
    <property type="match status" value="1"/>
</dbReference>
<evidence type="ECO:0000259" key="1">
    <source>
        <dbReference type="PROSITE" id="PS50181"/>
    </source>
</evidence>
<dbReference type="PANTHER" id="PTHR45463">
    <property type="entry name" value="OS09G0392200 PROTEIN"/>
    <property type="match status" value="1"/>
</dbReference>
<evidence type="ECO:0000313" key="3">
    <source>
        <dbReference type="Proteomes" id="UP000027138"/>
    </source>
</evidence>
<dbReference type="PANTHER" id="PTHR45463:SF8">
    <property type="entry name" value="OS09G0392200 PROTEIN"/>
    <property type="match status" value="1"/>
</dbReference>
<dbReference type="Pfam" id="PF03478">
    <property type="entry name" value="Beta-prop_KIB1-4"/>
    <property type="match status" value="1"/>
</dbReference>
<dbReference type="OrthoDB" id="784120at2759"/>